<name>A0A078LQI3_9PSED</name>
<accession>A0A078LQI3</accession>
<reference evidence="1 2" key="1">
    <citation type="submission" date="2014-07" db="EMBL/GenBank/DDBJ databases">
        <authorList>
            <person name="Urmite Genomes Urmite Genomes"/>
        </authorList>
    </citation>
    <scope>NUCLEOTIDE SEQUENCE [LARGE SCALE GENOMIC DNA]</scope>
    <source>
        <strain evidence="1 2">20_BN</strain>
    </source>
</reference>
<evidence type="ECO:0000313" key="1">
    <source>
        <dbReference type="EMBL" id="CDZ93555.1"/>
    </source>
</evidence>
<keyword evidence="2" id="KW-1185">Reference proteome</keyword>
<protein>
    <submittedName>
        <fullName evidence="1">Uncharacterized protein</fullName>
    </submittedName>
</protein>
<dbReference type="EMBL" id="CCSF01000001">
    <property type="protein sequence ID" value="CDZ93555.1"/>
    <property type="molecule type" value="Genomic_DNA"/>
</dbReference>
<sequence>MKLWKRLAPLCFQAEGLEPPLCGLVREPYSLRLPESPLIQQSARQVQRQTRLLLQQRQRNRFQVIVFDAYLQLAFAQACLEALSGLCLAGSTDCLPMLINQDAVSP</sequence>
<dbReference type="Proteomes" id="UP000053902">
    <property type="component" value="Unassembled WGS sequence"/>
</dbReference>
<dbReference type="AlphaFoldDB" id="A0A078LQI3"/>
<evidence type="ECO:0000313" key="2">
    <source>
        <dbReference type="Proteomes" id="UP000053902"/>
    </source>
</evidence>
<dbReference type="HOGENOM" id="CLU_2220950_0_0_6"/>
<gene>
    <name evidence="1" type="ORF">BN1079_00847</name>
</gene>
<proteinExistence type="predicted"/>
<organism evidence="1 2">
    <name type="scientific">Pseudomonas saudiphocaensis</name>
    <dbReference type="NCBI Taxonomy" id="1499686"/>
    <lineage>
        <taxon>Bacteria</taxon>
        <taxon>Pseudomonadati</taxon>
        <taxon>Pseudomonadota</taxon>
        <taxon>Gammaproteobacteria</taxon>
        <taxon>Pseudomonadales</taxon>
        <taxon>Pseudomonadaceae</taxon>
        <taxon>Pseudomonas</taxon>
    </lineage>
</organism>